<keyword evidence="6" id="KW-0503">Monooxygenase</keyword>
<organism evidence="7 8">
    <name type="scientific">Ranitomeya imitator</name>
    <name type="common">mimic poison frog</name>
    <dbReference type="NCBI Taxonomy" id="111125"/>
    <lineage>
        <taxon>Eukaryota</taxon>
        <taxon>Metazoa</taxon>
        <taxon>Chordata</taxon>
        <taxon>Craniata</taxon>
        <taxon>Vertebrata</taxon>
        <taxon>Euteleostomi</taxon>
        <taxon>Amphibia</taxon>
        <taxon>Batrachia</taxon>
        <taxon>Anura</taxon>
        <taxon>Neobatrachia</taxon>
        <taxon>Hyloidea</taxon>
        <taxon>Dendrobatidae</taxon>
        <taxon>Dendrobatinae</taxon>
        <taxon>Ranitomeya</taxon>
    </lineage>
</organism>
<dbReference type="PANTHER" id="PTHR24300">
    <property type="entry name" value="CYTOCHROME P450 508A4-RELATED"/>
    <property type="match status" value="1"/>
</dbReference>
<evidence type="ECO:0000256" key="4">
    <source>
        <dbReference type="ARBA" id="ARBA00022723"/>
    </source>
</evidence>
<dbReference type="InterPro" id="IPR036396">
    <property type="entry name" value="Cyt_P450_sf"/>
</dbReference>
<proteinExistence type="inferred from homology"/>
<sequence>IGFVTHNTYHFYLLEKVQNEIENVIGSAQPQIEHRKEMPYTDAVIHEIQRFGDIAPVSLPHATTTDITFRGYNLPKIKLILRSQKSFYPGHFLDSEGKFKKNEALIPFSLGKRSCAGENLAKMEMFLFFTTLLQNFTFMAPSGAKLDLSPAMGLTNSPLPYDMCAIPRG</sequence>
<comment type="caution">
    <text evidence="7">The sequence shown here is derived from an EMBL/GenBank/DDBJ whole genome shotgun (WGS) entry which is preliminary data.</text>
</comment>
<comment type="similarity">
    <text evidence="2 6">Belongs to the cytochrome P450 family.</text>
</comment>
<comment type="cofactor">
    <cofactor evidence="1">
        <name>heme</name>
        <dbReference type="ChEBI" id="CHEBI:30413"/>
    </cofactor>
</comment>
<dbReference type="InterPro" id="IPR017972">
    <property type="entry name" value="Cyt_P450_CS"/>
</dbReference>
<protein>
    <submittedName>
        <fullName evidence="7">Uncharacterized protein</fullName>
    </submittedName>
</protein>
<dbReference type="InterPro" id="IPR002401">
    <property type="entry name" value="Cyt_P450_E_grp-I"/>
</dbReference>
<dbReference type="Pfam" id="PF00067">
    <property type="entry name" value="p450"/>
    <property type="match status" value="1"/>
</dbReference>
<keyword evidence="6" id="KW-0560">Oxidoreductase</keyword>
<keyword evidence="5 6" id="KW-0408">Iron</keyword>
<evidence type="ECO:0000256" key="3">
    <source>
        <dbReference type="ARBA" id="ARBA00022617"/>
    </source>
</evidence>
<evidence type="ECO:0000256" key="5">
    <source>
        <dbReference type="ARBA" id="ARBA00023004"/>
    </source>
</evidence>
<dbReference type="Proteomes" id="UP001176940">
    <property type="component" value="Unassembled WGS sequence"/>
</dbReference>
<dbReference type="InterPro" id="IPR001128">
    <property type="entry name" value="Cyt_P450"/>
</dbReference>
<evidence type="ECO:0000313" key="7">
    <source>
        <dbReference type="EMBL" id="CAJ0934857.1"/>
    </source>
</evidence>
<accession>A0ABN9L6Z6</accession>
<reference evidence="7" key="1">
    <citation type="submission" date="2023-07" db="EMBL/GenBank/DDBJ databases">
        <authorList>
            <person name="Stuckert A."/>
        </authorList>
    </citation>
    <scope>NUCLEOTIDE SEQUENCE</scope>
</reference>
<feature type="non-terminal residue" evidence="7">
    <location>
        <position position="1"/>
    </location>
</feature>
<name>A0ABN9L6Z6_9NEOB</name>
<dbReference type="Gene3D" id="1.10.630.10">
    <property type="entry name" value="Cytochrome P450"/>
    <property type="match status" value="1"/>
</dbReference>
<dbReference type="InterPro" id="IPR050182">
    <property type="entry name" value="Cytochrome_P450_fam2"/>
</dbReference>
<keyword evidence="4 6" id="KW-0479">Metal-binding</keyword>
<evidence type="ECO:0000313" key="8">
    <source>
        <dbReference type="Proteomes" id="UP001176940"/>
    </source>
</evidence>
<dbReference type="PANTHER" id="PTHR24300:SF419">
    <property type="entry name" value="CYTOCHROME P450 2K1-LIKE"/>
    <property type="match status" value="1"/>
</dbReference>
<keyword evidence="8" id="KW-1185">Reference proteome</keyword>
<evidence type="ECO:0000256" key="6">
    <source>
        <dbReference type="RuleBase" id="RU000461"/>
    </source>
</evidence>
<feature type="non-terminal residue" evidence="7">
    <location>
        <position position="169"/>
    </location>
</feature>
<evidence type="ECO:0000256" key="2">
    <source>
        <dbReference type="ARBA" id="ARBA00010617"/>
    </source>
</evidence>
<dbReference type="EMBL" id="CAUEEQ010010932">
    <property type="protein sequence ID" value="CAJ0934857.1"/>
    <property type="molecule type" value="Genomic_DNA"/>
</dbReference>
<gene>
    <name evidence="7" type="ORF">RIMI_LOCUS6136959</name>
</gene>
<dbReference type="PROSITE" id="PS00086">
    <property type="entry name" value="CYTOCHROME_P450"/>
    <property type="match status" value="1"/>
</dbReference>
<keyword evidence="3 6" id="KW-0349">Heme</keyword>
<dbReference type="SUPFAM" id="SSF48264">
    <property type="entry name" value="Cytochrome P450"/>
    <property type="match status" value="1"/>
</dbReference>
<dbReference type="PRINTS" id="PR00385">
    <property type="entry name" value="P450"/>
</dbReference>
<dbReference type="PRINTS" id="PR00463">
    <property type="entry name" value="EP450I"/>
</dbReference>
<evidence type="ECO:0000256" key="1">
    <source>
        <dbReference type="ARBA" id="ARBA00001971"/>
    </source>
</evidence>